<dbReference type="Gene3D" id="1.10.260.40">
    <property type="entry name" value="lambda repressor-like DNA-binding domains"/>
    <property type="match status" value="1"/>
</dbReference>
<dbReference type="PROSITE" id="PS50943">
    <property type="entry name" value="HTH_CROC1"/>
    <property type="match status" value="1"/>
</dbReference>
<dbReference type="InterPro" id="IPR041413">
    <property type="entry name" value="MLTR_LBD"/>
</dbReference>
<dbReference type="PANTHER" id="PTHR35010:SF2">
    <property type="entry name" value="BLL4672 PROTEIN"/>
    <property type="match status" value="1"/>
</dbReference>
<dbReference type="EMBL" id="JACHGT010000014">
    <property type="protein sequence ID" value="MBB6037988.1"/>
    <property type="molecule type" value="Genomic_DNA"/>
</dbReference>
<evidence type="ECO:0000259" key="1">
    <source>
        <dbReference type="PROSITE" id="PS50943"/>
    </source>
</evidence>
<dbReference type="CDD" id="cd00093">
    <property type="entry name" value="HTH_XRE"/>
    <property type="match status" value="1"/>
</dbReference>
<gene>
    <name evidence="2" type="ORF">HNR73_005868</name>
</gene>
<dbReference type="InterPro" id="IPR001387">
    <property type="entry name" value="Cro/C1-type_HTH"/>
</dbReference>
<evidence type="ECO:0000313" key="3">
    <source>
        <dbReference type="Proteomes" id="UP000548476"/>
    </source>
</evidence>
<accession>A0A841FW75</accession>
<dbReference type="SUPFAM" id="SSF47413">
    <property type="entry name" value="lambda repressor-like DNA-binding domains"/>
    <property type="match status" value="1"/>
</dbReference>
<dbReference type="Gene3D" id="3.30.450.180">
    <property type="match status" value="1"/>
</dbReference>
<feature type="domain" description="HTH cro/C1-type" evidence="1">
    <location>
        <begin position="32"/>
        <end position="83"/>
    </location>
</feature>
<dbReference type="Pfam" id="PF17765">
    <property type="entry name" value="MLTR_LBD"/>
    <property type="match status" value="1"/>
</dbReference>
<dbReference type="AlphaFoldDB" id="A0A841FW75"/>
<organism evidence="2 3">
    <name type="scientific">Phytomonospora endophytica</name>
    <dbReference type="NCBI Taxonomy" id="714109"/>
    <lineage>
        <taxon>Bacteria</taxon>
        <taxon>Bacillati</taxon>
        <taxon>Actinomycetota</taxon>
        <taxon>Actinomycetes</taxon>
        <taxon>Micromonosporales</taxon>
        <taxon>Micromonosporaceae</taxon>
        <taxon>Phytomonospora</taxon>
    </lineage>
</organism>
<sequence length="275" mass="29660">MDDRTELSGFLTSRRARLRPGDVGLREHGGVRRVAGLRREELAAVAGVSIAHYTRLEQGKGEGVSDEVLAAVGAVLRLDADEAEYLRRIARRPPPCPDADAVPGVPPGTRHLLDSLVLTPALLVGRHTQIVGWNRLAAAVLGDFGELPEGERTLSHLLFADPRARELHADWPGAARAHVAHLRVLCGRFRGDAALAGHIEGMSGLSPDFARLWAERLVARARSRVWTLRHPSAGSLTLHAETVALPDAPACHGLELFAAEPGSVSERRLRELAAL</sequence>
<evidence type="ECO:0000313" key="2">
    <source>
        <dbReference type="EMBL" id="MBB6037988.1"/>
    </source>
</evidence>
<dbReference type="GO" id="GO:0003677">
    <property type="term" value="F:DNA binding"/>
    <property type="evidence" value="ECO:0007669"/>
    <property type="project" value="InterPro"/>
</dbReference>
<proteinExistence type="predicted"/>
<keyword evidence="3" id="KW-1185">Reference proteome</keyword>
<reference evidence="2 3" key="1">
    <citation type="submission" date="2020-08" db="EMBL/GenBank/DDBJ databases">
        <title>Genomic Encyclopedia of Type Strains, Phase IV (KMG-IV): sequencing the most valuable type-strain genomes for metagenomic binning, comparative biology and taxonomic classification.</title>
        <authorList>
            <person name="Goeker M."/>
        </authorList>
    </citation>
    <scope>NUCLEOTIDE SEQUENCE [LARGE SCALE GENOMIC DNA]</scope>
    <source>
        <strain evidence="2 3">YIM 65646</strain>
    </source>
</reference>
<comment type="caution">
    <text evidence="2">The sequence shown here is derived from an EMBL/GenBank/DDBJ whole genome shotgun (WGS) entry which is preliminary data.</text>
</comment>
<name>A0A841FW75_9ACTN</name>
<dbReference type="InterPro" id="IPR010982">
    <property type="entry name" value="Lambda_DNA-bd_dom_sf"/>
</dbReference>
<dbReference type="PANTHER" id="PTHR35010">
    <property type="entry name" value="BLL4672 PROTEIN-RELATED"/>
    <property type="match status" value="1"/>
</dbReference>
<dbReference type="RefSeq" id="WP_184790788.1">
    <property type="nucleotide sequence ID" value="NZ_BONT01000066.1"/>
</dbReference>
<protein>
    <submittedName>
        <fullName evidence="2">Transcriptional regulator with XRE-family HTH domain</fullName>
    </submittedName>
</protein>
<dbReference type="Proteomes" id="UP000548476">
    <property type="component" value="Unassembled WGS sequence"/>
</dbReference>
<dbReference type="SMART" id="SM00530">
    <property type="entry name" value="HTH_XRE"/>
    <property type="match status" value="1"/>
</dbReference>